<dbReference type="InterPro" id="IPR036291">
    <property type="entry name" value="NAD(P)-bd_dom_sf"/>
</dbReference>
<dbReference type="Proteomes" id="UP001338125">
    <property type="component" value="Unassembled WGS sequence"/>
</dbReference>
<evidence type="ECO:0000259" key="1">
    <source>
        <dbReference type="SMART" id="SM00829"/>
    </source>
</evidence>
<dbReference type="PANTHER" id="PTHR43677:SF4">
    <property type="entry name" value="QUINONE OXIDOREDUCTASE-LIKE PROTEIN 2"/>
    <property type="match status" value="1"/>
</dbReference>
<dbReference type="CDD" id="cd08241">
    <property type="entry name" value="QOR1"/>
    <property type="match status" value="1"/>
</dbReference>
<sequence>MKAVLIKQFYENLGQVHVSEIPTPTPQANHVVVKVVAAGVNFVDTLYARGKHQNNRSLVRPPFILGLEFAGIVISAPQTSQFKIGDAIFGDHHGSYNEFLTVPADSPSLQKVPSGWSLTDAAGLGATLPVSYGALALAGKLRPGETVLVHAAAGGLGIMAVQIAVAMGCRVLGTAGSDEKCTYAQSYGASKCVNYTKDDWWKRILEETDGKGVDVVYDPVGQVDLSLKCVAHRGRILIVGFAAREGQMEKIAMNRLLLKQVTLLGYRYGESIRRYPEERDQIWSQLTSLIQSGKIRPTVFKVYHGLENVPEALADISSRKVLGKAVVQVSPETKKEVESKL</sequence>
<dbReference type="InterPro" id="IPR051397">
    <property type="entry name" value="Zn-ADH-like_protein"/>
</dbReference>
<dbReference type="PANTHER" id="PTHR43677">
    <property type="entry name" value="SHORT-CHAIN DEHYDROGENASE/REDUCTASE"/>
    <property type="match status" value="1"/>
</dbReference>
<organism evidence="2 3">
    <name type="scientific">Cladobotryum mycophilum</name>
    <dbReference type="NCBI Taxonomy" id="491253"/>
    <lineage>
        <taxon>Eukaryota</taxon>
        <taxon>Fungi</taxon>
        <taxon>Dikarya</taxon>
        <taxon>Ascomycota</taxon>
        <taxon>Pezizomycotina</taxon>
        <taxon>Sordariomycetes</taxon>
        <taxon>Hypocreomycetidae</taxon>
        <taxon>Hypocreales</taxon>
        <taxon>Hypocreaceae</taxon>
        <taxon>Cladobotryum</taxon>
    </lineage>
</organism>
<feature type="domain" description="Enoyl reductase (ER)" evidence="1">
    <location>
        <begin position="11"/>
        <end position="327"/>
    </location>
</feature>
<proteinExistence type="predicted"/>
<dbReference type="InterPro" id="IPR011032">
    <property type="entry name" value="GroES-like_sf"/>
</dbReference>
<name>A0ABR0SLI0_9HYPO</name>
<reference evidence="2 3" key="1">
    <citation type="submission" date="2024-01" db="EMBL/GenBank/DDBJ databases">
        <title>Complete genome of Cladobotryum mycophilum ATHUM6906.</title>
        <authorList>
            <person name="Christinaki A.C."/>
            <person name="Myridakis A.I."/>
            <person name="Kouvelis V.N."/>
        </authorList>
    </citation>
    <scope>NUCLEOTIDE SEQUENCE [LARGE SCALE GENOMIC DNA]</scope>
    <source>
        <strain evidence="2 3">ATHUM6906</strain>
    </source>
</reference>
<dbReference type="Pfam" id="PF08240">
    <property type="entry name" value="ADH_N"/>
    <property type="match status" value="1"/>
</dbReference>
<protein>
    <submittedName>
        <fullName evidence="2">Quinone oxidoreductase-like protein 2</fullName>
    </submittedName>
</protein>
<dbReference type="SMART" id="SM00829">
    <property type="entry name" value="PKS_ER"/>
    <property type="match status" value="1"/>
</dbReference>
<dbReference type="Gene3D" id="3.90.180.10">
    <property type="entry name" value="Medium-chain alcohol dehydrogenases, catalytic domain"/>
    <property type="match status" value="1"/>
</dbReference>
<dbReference type="Gene3D" id="3.40.50.720">
    <property type="entry name" value="NAD(P)-binding Rossmann-like Domain"/>
    <property type="match status" value="1"/>
</dbReference>
<evidence type="ECO:0000313" key="2">
    <source>
        <dbReference type="EMBL" id="KAK5992973.1"/>
    </source>
</evidence>
<dbReference type="InterPro" id="IPR020843">
    <property type="entry name" value="ER"/>
</dbReference>
<dbReference type="InterPro" id="IPR013154">
    <property type="entry name" value="ADH-like_N"/>
</dbReference>
<dbReference type="SUPFAM" id="SSF51735">
    <property type="entry name" value="NAD(P)-binding Rossmann-fold domains"/>
    <property type="match status" value="1"/>
</dbReference>
<keyword evidence="3" id="KW-1185">Reference proteome</keyword>
<evidence type="ECO:0000313" key="3">
    <source>
        <dbReference type="Proteomes" id="UP001338125"/>
    </source>
</evidence>
<dbReference type="InterPro" id="IPR013149">
    <property type="entry name" value="ADH-like_C"/>
</dbReference>
<dbReference type="SUPFAM" id="SSF50129">
    <property type="entry name" value="GroES-like"/>
    <property type="match status" value="1"/>
</dbReference>
<gene>
    <name evidence="2" type="ORF">PT974_06398</name>
</gene>
<dbReference type="Pfam" id="PF00107">
    <property type="entry name" value="ADH_zinc_N"/>
    <property type="match status" value="1"/>
</dbReference>
<comment type="caution">
    <text evidence="2">The sequence shown here is derived from an EMBL/GenBank/DDBJ whole genome shotgun (WGS) entry which is preliminary data.</text>
</comment>
<accession>A0ABR0SLI0</accession>
<dbReference type="EMBL" id="JAVFKD010000012">
    <property type="protein sequence ID" value="KAK5992973.1"/>
    <property type="molecule type" value="Genomic_DNA"/>
</dbReference>